<sequence>MATQVALKQVSKVVTTSFLDLSHLGEAGWAEPITWAAFVLLPCSAPLQLWLLNKALAGAKVSYSVPAYQSLLIVMNLLAAGIFYDEFTCHPEVVPFVAGGILAVIAGLGVVDLSPSKARVLSLTNRDAEGEANRDQRSTLLTDELVASSTPGRLAPERSDSDEPPSLPAPPGQACVGAASTAPPLPSHVPVGVEVRSGEEGAGEERLSHPPHVTAEKARASMRQMASDLEAAFEGEGEEEARRPGTPVCGHTSSIRSSVDSLSLEAAEV</sequence>
<dbReference type="GeneID" id="17255714"/>
<evidence type="ECO:0000313" key="3">
    <source>
        <dbReference type="EnsemblProtists" id="EOD09549"/>
    </source>
</evidence>
<protein>
    <recommendedName>
        <fullName evidence="5">EamA domain-containing protein</fullName>
    </recommendedName>
</protein>
<accession>A0A0D3IE64</accession>
<dbReference type="AlphaFoldDB" id="A0A0D3IE64"/>
<feature type="region of interest" description="Disordered" evidence="1">
    <location>
        <begin position="127"/>
        <end position="191"/>
    </location>
</feature>
<keyword evidence="4" id="KW-1185">Reference proteome</keyword>
<dbReference type="HOGENOM" id="CLU_1036004_0_0_1"/>
<organism evidence="3 4">
    <name type="scientific">Emiliania huxleyi (strain CCMP1516)</name>
    <dbReference type="NCBI Taxonomy" id="280463"/>
    <lineage>
        <taxon>Eukaryota</taxon>
        <taxon>Haptista</taxon>
        <taxon>Haptophyta</taxon>
        <taxon>Prymnesiophyceae</taxon>
        <taxon>Isochrysidales</taxon>
        <taxon>Noelaerhabdaceae</taxon>
        <taxon>Emiliania</taxon>
    </lineage>
</organism>
<keyword evidence="2" id="KW-1133">Transmembrane helix</keyword>
<evidence type="ECO:0000313" key="4">
    <source>
        <dbReference type="Proteomes" id="UP000013827"/>
    </source>
</evidence>
<feature type="region of interest" description="Disordered" evidence="1">
    <location>
        <begin position="231"/>
        <end position="269"/>
    </location>
</feature>
<keyword evidence="2" id="KW-0812">Transmembrane</keyword>
<dbReference type="Proteomes" id="UP000013827">
    <property type="component" value="Unassembled WGS sequence"/>
</dbReference>
<reference evidence="4" key="1">
    <citation type="journal article" date="2013" name="Nature">
        <title>Pan genome of the phytoplankton Emiliania underpins its global distribution.</title>
        <authorList>
            <person name="Read B.A."/>
            <person name="Kegel J."/>
            <person name="Klute M.J."/>
            <person name="Kuo A."/>
            <person name="Lefebvre S.C."/>
            <person name="Maumus F."/>
            <person name="Mayer C."/>
            <person name="Miller J."/>
            <person name="Monier A."/>
            <person name="Salamov A."/>
            <person name="Young J."/>
            <person name="Aguilar M."/>
            <person name="Claverie J.M."/>
            <person name="Frickenhaus S."/>
            <person name="Gonzalez K."/>
            <person name="Herman E.K."/>
            <person name="Lin Y.C."/>
            <person name="Napier J."/>
            <person name="Ogata H."/>
            <person name="Sarno A.F."/>
            <person name="Shmutz J."/>
            <person name="Schroeder D."/>
            <person name="de Vargas C."/>
            <person name="Verret F."/>
            <person name="von Dassow P."/>
            <person name="Valentin K."/>
            <person name="Van de Peer Y."/>
            <person name="Wheeler G."/>
            <person name="Dacks J.B."/>
            <person name="Delwiche C.F."/>
            <person name="Dyhrman S.T."/>
            <person name="Glockner G."/>
            <person name="John U."/>
            <person name="Richards T."/>
            <person name="Worden A.Z."/>
            <person name="Zhang X."/>
            <person name="Grigoriev I.V."/>
            <person name="Allen A.E."/>
            <person name="Bidle K."/>
            <person name="Borodovsky M."/>
            <person name="Bowler C."/>
            <person name="Brownlee C."/>
            <person name="Cock J.M."/>
            <person name="Elias M."/>
            <person name="Gladyshev V.N."/>
            <person name="Groth M."/>
            <person name="Guda C."/>
            <person name="Hadaegh A."/>
            <person name="Iglesias-Rodriguez M.D."/>
            <person name="Jenkins J."/>
            <person name="Jones B.M."/>
            <person name="Lawson T."/>
            <person name="Leese F."/>
            <person name="Lindquist E."/>
            <person name="Lobanov A."/>
            <person name="Lomsadze A."/>
            <person name="Malik S.B."/>
            <person name="Marsh M.E."/>
            <person name="Mackinder L."/>
            <person name="Mock T."/>
            <person name="Mueller-Roeber B."/>
            <person name="Pagarete A."/>
            <person name="Parker M."/>
            <person name="Probert I."/>
            <person name="Quesneville H."/>
            <person name="Raines C."/>
            <person name="Rensing S.A."/>
            <person name="Riano-Pachon D.M."/>
            <person name="Richier S."/>
            <person name="Rokitta S."/>
            <person name="Shiraiwa Y."/>
            <person name="Soanes D.M."/>
            <person name="van der Giezen M."/>
            <person name="Wahlund T.M."/>
            <person name="Williams B."/>
            <person name="Wilson W."/>
            <person name="Wolfe G."/>
            <person name="Wurch L.L."/>
        </authorList>
    </citation>
    <scope>NUCLEOTIDE SEQUENCE</scope>
</reference>
<feature type="compositionally biased region" description="Low complexity" evidence="1">
    <location>
        <begin position="253"/>
        <end position="263"/>
    </location>
</feature>
<evidence type="ECO:0008006" key="5">
    <source>
        <dbReference type="Google" id="ProtNLM"/>
    </source>
</evidence>
<feature type="compositionally biased region" description="Basic and acidic residues" evidence="1">
    <location>
        <begin position="127"/>
        <end position="137"/>
    </location>
</feature>
<feature type="transmembrane region" description="Helical" evidence="2">
    <location>
        <begin position="96"/>
        <end position="113"/>
    </location>
</feature>
<dbReference type="KEGG" id="ehx:EMIHUDRAFT_448399"/>
<evidence type="ECO:0000256" key="2">
    <source>
        <dbReference type="SAM" id="Phobius"/>
    </source>
</evidence>
<proteinExistence type="predicted"/>
<keyword evidence="2" id="KW-0472">Membrane</keyword>
<name>A0A0D3IE64_EMIH1</name>
<dbReference type="RefSeq" id="XP_005761978.1">
    <property type="nucleotide sequence ID" value="XM_005761921.1"/>
</dbReference>
<evidence type="ECO:0000256" key="1">
    <source>
        <dbReference type="SAM" id="MobiDB-lite"/>
    </source>
</evidence>
<reference evidence="3" key="2">
    <citation type="submission" date="2024-10" db="UniProtKB">
        <authorList>
            <consortium name="EnsemblProtists"/>
        </authorList>
    </citation>
    <scope>IDENTIFICATION</scope>
</reference>
<feature type="region of interest" description="Disordered" evidence="1">
    <location>
        <begin position="197"/>
        <end position="216"/>
    </location>
</feature>
<dbReference type="PaxDb" id="2903-EOD09549"/>
<dbReference type="EnsemblProtists" id="EOD09549">
    <property type="protein sequence ID" value="EOD09549"/>
    <property type="gene ID" value="EMIHUDRAFT_448399"/>
</dbReference>
<feature type="transmembrane region" description="Helical" evidence="2">
    <location>
        <begin position="65"/>
        <end position="84"/>
    </location>
</feature>